<comment type="caution">
    <text evidence="3">The sequence shown here is derived from an EMBL/GenBank/DDBJ whole genome shotgun (WGS) entry which is preliminary data.</text>
</comment>
<reference evidence="3" key="1">
    <citation type="submission" date="2014-12" db="EMBL/GenBank/DDBJ databases">
        <authorList>
            <person name="Huang H.-H."/>
            <person name="Chen S.-C."/>
            <person name="Lai M.-C."/>
        </authorList>
    </citation>
    <scope>NUCLEOTIDE SEQUENCE</scope>
    <source>
        <strain evidence="3">K1F9705b</strain>
    </source>
</reference>
<dbReference type="InterPro" id="IPR045851">
    <property type="entry name" value="AMP-bd_C_sf"/>
</dbReference>
<dbReference type="SUPFAM" id="SSF56801">
    <property type="entry name" value="Acetyl-CoA synthetase-like"/>
    <property type="match status" value="1"/>
</dbReference>
<sequence>MPNITTFLDIGAARSDDPALILPTTGESYTMRDLLDATCNLGSILLSHGVSTGERITICLESSAGYLVSYFAAWRIGAVAVPANRVSTREELAYAVSDSGSRVIITDPEGSEMASSIPGVTVIVAGGEALEGTVPWRLLPDERVWIEPANCLGSDLCHIQYTSGTTGRPKGAMLTQGGWMAALDAEAEVLTLRPDDIYLGIYPMGHVGISWGIAALKAGASFVVMERFDLETYLRLAEEYRVTILAGMPPVIHSLLTSPPGTERRLASVREIISGGGPLHPDIWKPFHERFGIPIINAYGLSETIVVGTGTAIRADDYPLADRFLSVGHPAGYSEVRIVDTEDPSQVLPAGTEGEIALRGPSVALGYYGMPEETAAVFLPSGWFLTGDIGYLDENGMLSITDRKKDMIIMSGWKIYPTEVENVLLSHPDIADAAIFGVPDPRRGEIPVAAVVPKRSIRIEEIIAYCRRYLAGYKVPREVQIVDHLPRVNGWKLMRKSLRETYSKNLRQIP</sequence>
<feature type="domain" description="AMP-binding enzyme C-terminal" evidence="2">
    <location>
        <begin position="419"/>
        <end position="487"/>
    </location>
</feature>
<keyword evidence="4" id="KW-1185">Reference proteome</keyword>
<dbReference type="RefSeq" id="WP_211530606.1">
    <property type="nucleotide sequence ID" value="NZ_JWHL01000006.1"/>
</dbReference>
<accession>A0A8J7WA64</accession>
<dbReference type="EMBL" id="JWHL01000006">
    <property type="protein sequence ID" value="MBR1368947.1"/>
    <property type="molecule type" value="Genomic_DNA"/>
</dbReference>
<feature type="domain" description="AMP-dependent synthetase/ligase" evidence="1">
    <location>
        <begin position="13"/>
        <end position="368"/>
    </location>
</feature>
<evidence type="ECO:0000313" key="4">
    <source>
        <dbReference type="Proteomes" id="UP000730161"/>
    </source>
</evidence>
<evidence type="ECO:0000313" key="3">
    <source>
        <dbReference type="EMBL" id="MBR1368947.1"/>
    </source>
</evidence>
<name>A0A8J7WA64_9EURY</name>
<dbReference type="Pfam" id="PF00501">
    <property type="entry name" value="AMP-binding"/>
    <property type="match status" value="1"/>
</dbReference>
<dbReference type="InterPro" id="IPR042099">
    <property type="entry name" value="ANL_N_sf"/>
</dbReference>
<gene>
    <name evidence="3" type="ORF">RJ53_05280</name>
</gene>
<dbReference type="InterPro" id="IPR025110">
    <property type="entry name" value="AMP-bd_C"/>
</dbReference>
<evidence type="ECO:0000259" key="2">
    <source>
        <dbReference type="Pfam" id="PF13193"/>
    </source>
</evidence>
<dbReference type="Pfam" id="PF13193">
    <property type="entry name" value="AMP-binding_C"/>
    <property type="match status" value="1"/>
</dbReference>
<dbReference type="PROSITE" id="PS00455">
    <property type="entry name" value="AMP_BINDING"/>
    <property type="match status" value="1"/>
</dbReference>
<evidence type="ECO:0000259" key="1">
    <source>
        <dbReference type="Pfam" id="PF00501"/>
    </source>
</evidence>
<organism evidence="3 4">
    <name type="scientific">Methanocalculus chunghsingensis</name>
    <dbReference type="NCBI Taxonomy" id="156457"/>
    <lineage>
        <taxon>Archaea</taxon>
        <taxon>Methanobacteriati</taxon>
        <taxon>Methanobacteriota</taxon>
        <taxon>Stenosarchaea group</taxon>
        <taxon>Methanomicrobia</taxon>
        <taxon>Methanomicrobiales</taxon>
        <taxon>Methanocalculaceae</taxon>
        <taxon>Methanocalculus</taxon>
    </lineage>
</organism>
<dbReference type="AlphaFoldDB" id="A0A8J7WA64"/>
<dbReference type="Proteomes" id="UP000730161">
    <property type="component" value="Unassembled WGS sequence"/>
</dbReference>
<protein>
    <submittedName>
        <fullName evidence="3">Acyl-CoA synthetase</fullName>
    </submittedName>
</protein>
<dbReference type="GO" id="GO:0016405">
    <property type="term" value="F:CoA-ligase activity"/>
    <property type="evidence" value="ECO:0007669"/>
    <property type="project" value="TreeGrafter"/>
</dbReference>
<dbReference type="OrthoDB" id="35688at2157"/>
<dbReference type="InterPro" id="IPR020845">
    <property type="entry name" value="AMP-binding_CS"/>
</dbReference>
<dbReference type="Gene3D" id="3.40.50.12780">
    <property type="entry name" value="N-terminal domain of ligase-like"/>
    <property type="match status" value="1"/>
</dbReference>
<dbReference type="InterPro" id="IPR000873">
    <property type="entry name" value="AMP-dep_synth/lig_dom"/>
</dbReference>
<proteinExistence type="predicted"/>
<dbReference type="Gene3D" id="3.30.300.30">
    <property type="match status" value="1"/>
</dbReference>
<dbReference type="PANTHER" id="PTHR24096">
    <property type="entry name" value="LONG-CHAIN-FATTY-ACID--COA LIGASE"/>
    <property type="match status" value="1"/>
</dbReference>